<name>W1Y7K8_9ZZZZ</name>
<evidence type="ECO:0000313" key="1">
    <source>
        <dbReference type="EMBL" id="ETJ38553.1"/>
    </source>
</evidence>
<feature type="non-terminal residue" evidence="1">
    <location>
        <position position="91"/>
    </location>
</feature>
<reference evidence="1" key="1">
    <citation type="submission" date="2013-12" db="EMBL/GenBank/DDBJ databases">
        <title>A Varibaculum cambriense genome reconstructed from a premature infant gut community with otherwise low bacterial novelty that shifts toward anaerobic metabolism during the third week of life.</title>
        <authorList>
            <person name="Brown C.T."/>
            <person name="Sharon I."/>
            <person name="Thomas B.C."/>
            <person name="Castelle C.J."/>
            <person name="Morowitz M.J."/>
            <person name="Banfield J.F."/>
        </authorList>
    </citation>
    <scope>NUCLEOTIDE SEQUENCE</scope>
</reference>
<proteinExistence type="predicted"/>
<organism evidence="1">
    <name type="scientific">human gut metagenome</name>
    <dbReference type="NCBI Taxonomy" id="408170"/>
    <lineage>
        <taxon>unclassified sequences</taxon>
        <taxon>metagenomes</taxon>
        <taxon>organismal metagenomes</taxon>
    </lineage>
</organism>
<dbReference type="AlphaFoldDB" id="W1Y7K8"/>
<gene>
    <name evidence="1" type="ORF">Q604_UNBC07358G0001</name>
</gene>
<dbReference type="EMBL" id="AZMM01007358">
    <property type="protein sequence ID" value="ETJ38553.1"/>
    <property type="molecule type" value="Genomic_DNA"/>
</dbReference>
<comment type="caution">
    <text evidence="1">The sequence shown here is derived from an EMBL/GenBank/DDBJ whole genome shotgun (WGS) entry which is preliminary data.</text>
</comment>
<accession>W1Y7K8</accession>
<sequence>KIQPYANVNNLIEFLKEENGLGDSTLKWIKNHQSFNFPKFIKLIKDRDSEAIYEEYKDSGLKKHTADILSNMLYERILKLESIELENIIDI</sequence>
<protein>
    <submittedName>
        <fullName evidence="1">Uncharacterized protein</fullName>
    </submittedName>
</protein>
<feature type="non-terminal residue" evidence="1">
    <location>
        <position position="1"/>
    </location>
</feature>